<dbReference type="InterPro" id="IPR009706">
    <property type="entry name" value="DUF1287"/>
</dbReference>
<dbReference type="EMBL" id="BAABRL010000004">
    <property type="protein sequence ID" value="GAA5495391.1"/>
    <property type="molecule type" value="Genomic_DNA"/>
</dbReference>
<gene>
    <name evidence="1" type="ORF">Rhal01_01566</name>
</gene>
<dbReference type="Pfam" id="PF06940">
    <property type="entry name" value="DUF1287"/>
    <property type="match status" value="1"/>
</dbReference>
<dbReference type="PIRSF" id="PIRSF011444">
    <property type="entry name" value="DUF1287"/>
    <property type="match status" value="1"/>
</dbReference>
<keyword evidence="2" id="KW-1185">Reference proteome</keyword>
<evidence type="ECO:0000313" key="2">
    <source>
        <dbReference type="Proteomes" id="UP001424741"/>
    </source>
</evidence>
<evidence type="ECO:0008006" key="3">
    <source>
        <dbReference type="Google" id="ProtNLM"/>
    </source>
</evidence>
<dbReference type="Proteomes" id="UP001424741">
    <property type="component" value="Unassembled WGS sequence"/>
</dbReference>
<comment type="caution">
    <text evidence="1">The sequence shown here is derived from an EMBL/GenBank/DDBJ whole genome shotgun (WGS) entry which is preliminary data.</text>
</comment>
<dbReference type="PROSITE" id="PS51257">
    <property type="entry name" value="PROKAR_LIPOPROTEIN"/>
    <property type="match status" value="1"/>
</dbReference>
<dbReference type="RefSeq" id="WP_346188195.1">
    <property type="nucleotide sequence ID" value="NZ_BAABRL010000004.1"/>
</dbReference>
<proteinExistence type="predicted"/>
<reference evidence="1 2" key="1">
    <citation type="submission" date="2024-02" db="EMBL/GenBank/DDBJ databases">
        <title>Rubritalea halochordaticola NBRC 107102.</title>
        <authorList>
            <person name="Ichikawa N."/>
            <person name="Katano-Makiyama Y."/>
            <person name="Hidaka K."/>
        </authorList>
    </citation>
    <scope>NUCLEOTIDE SEQUENCE [LARGE SCALE GENOMIC DNA]</scope>
    <source>
        <strain evidence="1 2">NBRC 107102</strain>
    </source>
</reference>
<evidence type="ECO:0000313" key="1">
    <source>
        <dbReference type="EMBL" id="GAA5495391.1"/>
    </source>
</evidence>
<accession>A0ABP9UY58</accession>
<organism evidence="1 2">
    <name type="scientific">Rubritalea halochordaticola</name>
    <dbReference type="NCBI Taxonomy" id="714537"/>
    <lineage>
        <taxon>Bacteria</taxon>
        <taxon>Pseudomonadati</taxon>
        <taxon>Verrucomicrobiota</taxon>
        <taxon>Verrucomicrobiia</taxon>
        <taxon>Verrucomicrobiales</taxon>
        <taxon>Rubritaleaceae</taxon>
        <taxon>Rubritalea</taxon>
    </lineage>
</organism>
<protein>
    <recommendedName>
        <fullName evidence="3">DUF1287 domain-containing protein</fullName>
    </recommendedName>
</protein>
<name>A0ABP9UY58_9BACT</name>
<sequence>MMSRKLQVTVLLAGVMTLSGVVISCGENRSAAETELRVEVGPQQKKFVDAALWQIGKTTSYNPAYVGLEYPMGDIPIEKGVCTDVVIRAMRKAWEKDLQELVHKDMKANFSKYPKRWGLKSTDKNIDHRRVPNLRTYFKRQGWSLAVTDKKESFKPGDLVTCTVAGNRPHIMIVSDRMNEDGVPYVIHNIGGGTQEEDCLFTYPLTGHYRVK</sequence>